<dbReference type="EMBL" id="WIXE01014892">
    <property type="protein sequence ID" value="KAK5973939.1"/>
    <property type="molecule type" value="Genomic_DNA"/>
</dbReference>
<proteinExistence type="predicted"/>
<name>A0AAN8J1A1_TRICO</name>
<dbReference type="AlphaFoldDB" id="A0AAN8J1A1"/>
<keyword evidence="2" id="KW-1185">Reference proteome</keyword>
<organism evidence="1 2">
    <name type="scientific">Trichostrongylus colubriformis</name>
    <name type="common">Black scour worm</name>
    <dbReference type="NCBI Taxonomy" id="6319"/>
    <lineage>
        <taxon>Eukaryota</taxon>
        <taxon>Metazoa</taxon>
        <taxon>Ecdysozoa</taxon>
        <taxon>Nematoda</taxon>
        <taxon>Chromadorea</taxon>
        <taxon>Rhabditida</taxon>
        <taxon>Rhabditina</taxon>
        <taxon>Rhabditomorpha</taxon>
        <taxon>Strongyloidea</taxon>
        <taxon>Trichostrongylidae</taxon>
        <taxon>Trichostrongylus</taxon>
    </lineage>
</organism>
<reference evidence="1 2" key="1">
    <citation type="submission" date="2019-10" db="EMBL/GenBank/DDBJ databases">
        <title>Assembly and Annotation for the nematode Trichostrongylus colubriformis.</title>
        <authorList>
            <person name="Martin J."/>
        </authorList>
    </citation>
    <scope>NUCLEOTIDE SEQUENCE [LARGE SCALE GENOMIC DNA]</scope>
    <source>
        <strain evidence="1">G859</strain>
        <tissue evidence="1">Whole worm</tissue>
    </source>
</reference>
<dbReference type="Proteomes" id="UP001331761">
    <property type="component" value="Unassembled WGS sequence"/>
</dbReference>
<sequence length="78" mass="9276">MCSEKRVVEIGRVAEVLHIRFVDPRKQFWWYDTMSLRPKQPMLKYTGSVQPFIVPRVNMHEVIMYSSSTEDFLIIINS</sequence>
<gene>
    <name evidence="1" type="ORF">GCK32_022634</name>
</gene>
<accession>A0AAN8J1A1</accession>
<evidence type="ECO:0000313" key="2">
    <source>
        <dbReference type="Proteomes" id="UP001331761"/>
    </source>
</evidence>
<comment type="caution">
    <text evidence="1">The sequence shown here is derived from an EMBL/GenBank/DDBJ whole genome shotgun (WGS) entry which is preliminary data.</text>
</comment>
<evidence type="ECO:0000313" key="1">
    <source>
        <dbReference type="EMBL" id="KAK5973939.1"/>
    </source>
</evidence>
<protein>
    <submittedName>
        <fullName evidence="1">Uncharacterized protein</fullName>
    </submittedName>
</protein>